<keyword evidence="1" id="KW-0732">Signal</keyword>
<reference evidence="3" key="1">
    <citation type="journal article" date="2011" name="Genome Biol. Evol.">
        <title>Massive genomic decay in Serratia symbiotica, a recently evolved symbiont of aphids.</title>
        <authorList>
            <person name="Burke G.R."/>
            <person name="Moran N.A."/>
        </authorList>
    </citation>
    <scope>NUCLEOTIDE SEQUENCE [LARGE SCALE GENOMIC DNA]</scope>
    <source>
        <strain evidence="3">Tucson</strain>
    </source>
</reference>
<evidence type="ECO:0000313" key="2">
    <source>
        <dbReference type="EMBL" id="EFW11707.1"/>
    </source>
</evidence>
<dbReference type="Proteomes" id="UP000013568">
    <property type="component" value="Unassembled WGS sequence"/>
</dbReference>
<feature type="chain" id="PRO_5003237212" evidence="1">
    <location>
        <begin position="27"/>
        <end position="76"/>
    </location>
</feature>
<evidence type="ECO:0000256" key="1">
    <source>
        <dbReference type="SAM" id="SignalP"/>
    </source>
</evidence>
<protein>
    <submittedName>
        <fullName evidence="2">Uncharacterized protein</fullName>
    </submittedName>
</protein>
<accession>E9CNX4</accession>
<keyword evidence="3" id="KW-1185">Reference proteome</keyword>
<evidence type="ECO:0000313" key="3">
    <source>
        <dbReference type="Proteomes" id="UP000013568"/>
    </source>
</evidence>
<gene>
    <name evidence="2" type="ORF">SSYM_2172</name>
</gene>
<organism evidence="2 3">
    <name type="scientific">Serratia symbiotica str. Tucson</name>
    <dbReference type="NCBI Taxonomy" id="914128"/>
    <lineage>
        <taxon>Bacteria</taxon>
        <taxon>Pseudomonadati</taxon>
        <taxon>Pseudomonadota</taxon>
        <taxon>Gammaproteobacteria</taxon>
        <taxon>Enterobacterales</taxon>
        <taxon>Yersiniaceae</taxon>
        <taxon>Serratia</taxon>
        <taxon>Serratia symbiotica</taxon>
    </lineage>
</organism>
<dbReference type="EMBL" id="GL636122">
    <property type="protein sequence ID" value="EFW11707.1"/>
    <property type="molecule type" value="Genomic_DNA"/>
</dbReference>
<dbReference type="HOGENOM" id="CLU_2652443_0_0_6"/>
<name>E9CNX4_9GAMM</name>
<dbReference type="AlphaFoldDB" id="E9CNX4"/>
<proteinExistence type="predicted"/>
<sequence>MTHRNTLRRSFAVLALFTMASVSALAADTAHSSSGVSVNGTINDGLFYSIGVGSVISPPPSRSNMARLGLNGGWKQ</sequence>
<feature type="signal peptide" evidence="1">
    <location>
        <begin position="1"/>
        <end position="26"/>
    </location>
</feature>